<comment type="caution">
    <text evidence="8">The sequence shown here is derived from an EMBL/GenBank/DDBJ whole genome shotgun (WGS) entry which is preliminary data.</text>
</comment>
<dbReference type="Pfam" id="PF07690">
    <property type="entry name" value="MFS_1"/>
    <property type="match status" value="1"/>
</dbReference>
<feature type="transmembrane region" description="Helical" evidence="7">
    <location>
        <begin position="502"/>
        <end position="519"/>
    </location>
</feature>
<name>A0ABR3GW01_9PEZI</name>
<evidence type="ECO:0000256" key="7">
    <source>
        <dbReference type="SAM" id="Phobius"/>
    </source>
</evidence>
<evidence type="ECO:0000313" key="8">
    <source>
        <dbReference type="EMBL" id="KAL0639776.1"/>
    </source>
</evidence>
<dbReference type="Proteomes" id="UP001447188">
    <property type="component" value="Unassembled WGS sequence"/>
</dbReference>
<feature type="compositionally biased region" description="Polar residues" evidence="6">
    <location>
        <begin position="16"/>
        <end position="38"/>
    </location>
</feature>
<evidence type="ECO:0000256" key="6">
    <source>
        <dbReference type="SAM" id="MobiDB-lite"/>
    </source>
</evidence>
<dbReference type="SUPFAM" id="SSF103473">
    <property type="entry name" value="MFS general substrate transporter"/>
    <property type="match status" value="1"/>
</dbReference>
<evidence type="ECO:0000256" key="5">
    <source>
        <dbReference type="ARBA" id="ARBA00023136"/>
    </source>
</evidence>
<gene>
    <name evidence="8" type="ORF">Q9L58_001091</name>
</gene>
<keyword evidence="4 7" id="KW-1133">Transmembrane helix</keyword>
<evidence type="ECO:0000256" key="1">
    <source>
        <dbReference type="ARBA" id="ARBA00004141"/>
    </source>
</evidence>
<keyword evidence="3 7" id="KW-0812">Transmembrane</keyword>
<dbReference type="EMBL" id="JBBBZM010000008">
    <property type="protein sequence ID" value="KAL0639776.1"/>
    <property type="molecule type" value="Genomic_DNA"/>
</dbReference>
<keyword evidence="5 7" id="KW-0472">Membrane</keyword>
<organism evidence="8 9">
    <name type="scientific">Discina gigas</name>
    <dbReference type="NCBI Taxonomy" id="1032678"/>
    <lineage>
        <taxon>Eukaryota</taxon>
        <taxon>Fungi</taxon>
        <taxon>Dikarya</taxon>
        <taxon>Ascomycota</taxon>
        <taxon>Pezizomycotina</taxon>
        <taxon>Pezizomycetes</taxon>
        <taxon>Pezizales</taxon>
        <taxon>Discinaceae</taxon>
        <taxon>Discina</taxon>
    </lineage>
</organism>
<evidence type="ECO:0008006" key="10">
    <source>
        <dbReference type="Google" id="ProtNLM"/>
    </source>
</evidence>
<comment type="subcellular location">
    <subcellularLocation>
        <location evidence="1">Membrane</location>
        <topology evidence="1">Multi-pass membrane protein</topology>
    </subcellularLocation>
</comment>
<feature type="region of interest" description="Disordered" evidence="6">
    <location>
        <begin position="1"/>
        <end position="55"/>
    </location>
</feature>
<evidence type="ECO:0000256" key="4">
    <source>
        <dbReference type="ARBA" id="ARBA00022989"/>
    </source>
</evidence>
<keyword evidence="9" id="KW-1185">Reference proteome</keyword>
<dbReference type="Gene3D" id="1.20.1250.20">
    <property type="entry name" value="MFS general substrate transporter like domains"/>
    <property type="match status" value="1"/>
</dbReference>
<dbReference type="PANTHER" id="PTHR43791:SF65">
    <property type="entry name" value="MAJOR FACILITATOR SUPERFAMILY (MFS) PROFILE DOMAIN-CONTAINING PROTEIN-RELATED"/>
    <property type="match status" value="1"/>
</dbReference>
<evidence type="ECO:0000256" key="2">
    <source>
        <dbReference type="ARBA" id="ARBA00022448"/>
    </source>
</evidence>
<feature type="transmembrane region" description="Helical" evidence="7">
    <location>
        <begin position="265"/>
        <end position="284"/>
    </location>
</feature>
<accession>A0ABR3GW01</accession>
<feature type="transmembrane region" description="Helical" evidence="7">
    <location>
        <begin position="379"/>
        <end position="397"/>
    </location>
</feature>
<dbReference type="InterPro" id="IPR036259">
    <property type="entry name" value="MFS_trans_sf"/>
</dbReference>
<keyword evidence="2" id="KW-0813">Transport</keyword>
<feature type="transmembrane region" description="Helical" evidence="7">
    <location>
        <begin position="232"/>
        <end position="253"/>
    </location>
</feature>
<feature type="transmembrane region" description="Helical" evidence="7">
    <location>
        <begin position="409"/>
        <end position="428"/>
    </location>
</feature>
<evidence type="ECO:0000313" key="9">
    <source>
        <dbReference type="Proteomes" id="UP001447188"/>
    </source>
</evidence>
<feature type="transmembrane region" description="Helical" evidence="7">
    <location>
        <begin position="200"/>
        <end position="220"/>
    </location>
</feature>
<evidence type="ECO:0000256" key="3">
    <source>
        <dbReference type="ARBA" id="ARBA00022692"/>
    </source>
</evidence>
<protein>
    <recommendedName>
        <fullName evidence="10">MFS general substrate transporter</fullName>
    </recommendedName>
</protein>
<dbReference type="PANTHER" id="PTHR43791">
    <property type="entry name" value="PERMEASE-RELATED"/>
    <property type="match status" value="1"/>
</dbReference>
<reference evidence="8 9" key="1">
    <citation type="submission" date="2024-02" db="EMBL/GenBank/DDBJ databases">
        <title>Discinaceae phylogenomics.</title>
        <authorList>
            <person name="Dirks A.C."/>
            <person name="James T.Y."/>
        </authorList>
    </citation>
    <scope>NUCLEOTIDE SEQUENCE [LARGE SCALE GENOMIC DNA]</scope>
    <source>
        <strain evidence="8 9">ACD0624</strain>
    </source>
</reference>
<dbReference type="InterPro" id="IPR011701">
    <property type="entry name" value="MFS"/>
</dbReference>
<proteinExistence type="predicted"/>
<sequence>MRNSPPVNEDFKQPAKGSSSPTAPLLSGSNEPKNSYDSFETIPPTDDVTREQSGVQESVFDDPVLAHFYQPHYLYEGLHRFDPRAYWTKTEEENVVKKIDAKIMSWCCVMFIALQLDRGNIKQAMTDNFLGDLGMNTNDYNIGQAIFYACFLCAELPSQMLSKKFGPHRWIPIQMVLWSIVAAAQCRLTGRTSFYITRGLVGMIEGGFIPTAILYLSYFYTSKELPVRLSWFWTGTALTGIAASFLACGILSLRGSLGWEGWRYLFVIEGTATGIVGVISWFYMPPSPTQTKSKFRGEDGWFTPREEVIMINRVLRDDPTKGDMHNRQSIGASGFMKSLMDYDLWPLYLVGVMAYIPMNPPISYLTLTLRDLGFDVLQSNLMTIPATILLIFMLLKITKLSGKYAEKTFIASFGVLWTFPLLVMLRFLPSTMNPWWKYAITTLICGHPYPHAILVGWNSANSGSVRTRSVSAAIYNMAVQSSSIISSTIYREDDRPDYRRGNTVLIFIAIFDIFLFIGVKKYYVWRNKTKEEIWGKMNTTERANYLATTADEGNKRLDFRFQH</sequence>
<feature type="transmembrane region" description="Helical" evidence="7">
    <location>
        <begin position="345"/>
        <end position="367"/>
    </location>
</feature>